<dbReference type="Proteomes" id="UP001187531">
    <property type="component" value="Unassembled WGS sequence"/>
</dbReference>
<comment type="caution">
    <text evidence="2">The sequence shown here is derived from an EMBL/GenBank/DDBJ whole genome shotgun (WGS) entry which is preliminary data.</text>
</comment>
<name>A0AA88HCJ9_ARTSF</name>
<reference evidence="2" key="1">
    <citation type="submission" date="2023-07" db="EMBL/GenBank/DDBJ databases">
        <title>Chromosome-level genome assembly of Artemia franciscana.</title>
        <authorList>
            <person name="Jo E."/>
        </authorList>
    </citation>
    <scope>NUCLEOTIDE SEQUENCE</scope>
    <source>
        <tissue evidence="2">Whole body</tissue>
    </source>
</reference>
<dbReference type="EMBL" id="JAVRJZ010000020">
    <property type="protein sequence ID" value="KAK2706413.1"/>
    <property type="molecule type" value="Genomic_DNA"/>
</dbReference>
<feature type="compositionally biased region" description="Polar residues" evidence="1">
    <location>
        <begin position="15"/>
        <end position="25"/>
    </location>
</feature>
<accession>A0AA88HCJ9</accession>
<dbReference type="AlphaFoldDB" id="A0AA88HCJ9"/>
<protein>
    <submittedName>
        <fullName evidence="2">Uncharacterized protein</fullName>
    </submittedName>
</protein>
<keyword evidence="3" id="KW-1185">Reference proteome</keyword>
<organism evidence="2 3">
    <name type="scientific">Artemia franciscana</name>
    <name type="common">Brine shrimp</name>
    <name type="synonym">Artemia sanfranciscana</name>
    <dbReference type="NCBI Taxonomy" id="6661"/>
    <lineage>
        <taxon>Eukaryota</taxon>
        <taxon>Metazoa</taxon>
        <taxon>Ecdysozoa</taxon>
        <taxon>Arthropoda</taxon>
        <taxon>Crustacea</taxon>
        <taxon>Branchiopoda</taxon>
        <taxon>Anostraca</taxon>
        <taxon>Artemiidae</taxon>
        <taxon>Artemia</taxon>
    </lineage>
</organism>
<feature type="compositionally biased region" description="Basic residues" evidence="1">
    <location>
        <begin position="907"/>
        <end position="925"/>
    </location>
</feature>
<feature type="compositionally biased region" description="Basic and acidic residues" evidence="1">
    <location>
        <begin position="885"/>
        <end position="906"/>
    </location>
</feature>
<feature type="region of interest" description="Disordered" evidence="1">
    <location>
        <begin position="1"/>
        <end position="57"/>
    </location>
</feature>
<dbReference type="EMBL" id="JAVRJZ010000020">
    <property type="protein sequence ID" value="KAK2706412.1"/>
    <property type="molecule type" value="Genomic_DNA"/>
</dbReference>
<proteinExistence type="predicted"/>
<sequence>MNMDKASVLRENLRRLQSYTGQGTPSEDDGMNERTSEDQDEETEEDQESIYSESSASELDNFDTLMGHRFEPTLENQVFLNQMYIFLLDVGTKMLTERLEENFKQQASLRGAVFVPTRKYYNISERPLSYSFFGFPYFTDEEGCPPPSNKDEYTLSNLGVEPLSYEYFPWSKVEAKLLTQAVEIQIRKAKAEQYLKEKKAIEDTLYTSSGPCTMSDVERRENEEKLEMLSVEISKTSMMTTVEIMNSSNFNLNWSAVAEALEFRKKRVKEFKNEIRKRSSEECLRHFMNVVHPSVTEKSFYKSQQERRIKPLLSRSSDWREFRYKFPNMSDVQLFREVRRIELEGQASMPPDDLKRLNEFCQKQGPMFYDQVADKLKELFPRYSKHQLRSLYNKKQLELGLIKKTTYYSQFEDLAIIEGFEKGHSAEKIASSLPHRTAPQITRRHSFLVENDWISHYKSESWTADQDYKLLYYGWRQFRGPGITPSLKLFPGKTIDEIKRRKVFLDYHKKRHAIDLFHNVPGGNVLEEYNLKKDVTLKYRAFRRQDFVKAFSGSRHKNFKRRIGSKFKLKTYARPYYVKSTGRTKLDTRAPKNFVSTLESRNAALLLTRYLHYLNVDVTLFIQKYNEDPDMTLLYDSARSEKHVPDAVKHHVAHLLSKGEFASSEEVREPGLTPPKYKDMPMNVNHPPSFPTLLLLRSILLHQKYLSDKKEGKWNEEPSEQKPKLAMKRSESLDRTLEIDQPKEMPELTEKPALTISAESSDVNRFEQALVCNRKQLASVGPLERTSNASARGMIKEQAHLSHDESRAILVERLKSILHWSFVMSSKLPPPDMKSAKETLVDKLNEEKNVTISLGPRGGIVEKKKKKMTKRELRELRRVSLQKALNREKNPQEEAKDKARDEEIKPKRVYRRKLQPPKGQPRRSSRQSLSMT</sequence>
<evidence type="ECO:0000313" key="3">
    <source>
        <dbReference type="Proteomes" id="UP001187531"/>
    </source>
</evidence>
<feature type="region of interest" description="Disordered" evidence="1">
    <location>
        <begin position="881"/>
        <end position="932"/>
    </location>
</feature>
<evidence type="ECO:0000313" key="2">
    <source>
        <dbReference type="EMBL" id="KAK2706413.1"/>
    </source>
</evidence>
<feature type="region of interest" description="Disordered" evidence="1">
    <location>
        <begin position="710"/>
        <end position="740"/>
    </location>
</feature>
<gene>
    <name evidence="2" type="ORF">QYM36_016455</name>
</gene>
<feature type="compositionally biased region" description="Acidic residues" evidence="1">
    <location>
        <begin position="38"/>
        <end position="48"/>
    </location>
</feature>
<evidence type="ECO:0000256" key="1">
    <source>
        <dbReference type="SAM" id="MobiDB-lite"/>
    </source>
</evidence>